<feature type="signal peptide" evidence="5">
    <location>
        <begin position="1"/>
        <end position="22"/>
    </location>
</feature>
<comment type="subcellular location">
    <subcellularLocation>
        <location evidence="1">Cell envelope</location>
    </subcellularLocation>
</comment>
<keyword evidence="3" id="KW-0813">Transport</keyword>
<dbReference type="RefSeq" id="WP_230756503.1">
    <property type="nucleotide sequence ID" value="NZ_JAINWA010000003.1"/>
</dbReference>
<name>A0AAE3EJF8_9SPIR</name>
<dbReference type="Gene3D" id="3.40.190.10">
    <property type="entry name" value="Periplasmic binding protein-like II"/>
    <property type="match status" value="1"/>
</dbReference>
<dbReference type="Pfam" id="PF00496">
    <property type="entry name" value="SBP_bac_5"/>
    <property type="match status" value="1"/>
</dbReference>
<evidence type="ECO:0000313" key="7">
    <source>
        <dbReference type="EMBL" id="MCD1655395.1"/>
    </source>
</evidence>
<comment type="caution">
    <text evidence="7">The sequence shown here is derived from an EMBL/GenBank/DDBJ whole genome shotgun (WGS) entry which is preliminary data.</text>
</comment>
<evidence type="ECO:0000256" key="2">
    <source>
        <dbReference type="ARBA" id="ARBA00005695"/>
    </source>
</evidence>
<comment type="similarity">
    <text evidence="2">Belongs to the bacterial solute-binding protein 5 family.</text>
</comment>
<dbReference type="PANTHER" id="PTHR30290">
    <property type="entry name" value="PERIPLASMIC BINDING COMPONENT OF ABC TRANSPORTER"/>
    <property type="match status" value="1"/>
</dbReference>
<dbReference type="EMBL" id="JAINWA010000003">
    <property type="protein sequence ID" value="MCD1655395.1"/>
    <property type="molecule type" value="Genomic_DNA"/>
</dbReference>
<dbReference type="InterPro" id="IPR039424">
    <property type="entry name" value="SBP_5"/>
</dbReference>
<keyword evidence="4 5" id="KW-0732">Signal</keyword>
<dbReference type="GO" id="GO:1904680">
    <property type="term" value="F:peptide transmembrane transporter activity"/>
    <property type="evidence" value="ECO:0007669"/>
    <property type="project" value="TreeGrafter"/>
</dbReference>
<dbReference type="CDD" id="cd08504">
    <property type="entry name" value="PBP2_OppA"/>
    <property type="match status" value="1"/>
</dbReference>
<organism evidence="7 8">
    <name type="scientific">Teretinema zuelzerae</name>
    <dbReference type="NCBI Taxonomy" id="156"/>
    <lineage>
        <taxon>Bacteria</taxon>
        <taxon>Pseudomonadati</taxon>
        <taxon>Spirochaetota</taxon>
        <taxon>Spirochaetia</taxon>
        <taxon>Spirochaetales</taxon>
        <taxon>Treponemataceae</taxon>
        <taxon>Teretinema</taxon>
    </lineage>
</organism>
<reference evidence="7" key="1">
    <citation type="submission" date="2021-08" db="EMBL/GenBank/DDBJ databases">
        <title>Comparative analyses of Brucepasteria parasyntrophica and Teretinema zuelzerae.</title>
        <authorList>
            <person name="Song Y."/>
            <person name="Brune A."/>
        </authorList>
    </citation>
    <scope>NUCLEOTIDE SEQUENCE</scope>
    <source>
        <strain evidence="7">DSM 1903</strain>
    </source>
</reference>
<evidence type="ECO:0000256" key="1">
    <source>
        <dbReference type="ARBA" id="ARBA00004196"/>
    </source>
</evidence>
<dbReference type="Gene3D" id="3.10.105.10">
    <property type="entry name" value="Dipeptide-binding Protein, Domain 3"/>
    <property type="match status" value="1"/>
</dbReference>
<dbReference type="Gene3D" id="3.90.76.10">
    <property type="entry name" value="Dipeptide-binding Protein, Domain 1"/>
    <property type="match status" value="1"/>
</dbReference>
<dbReference type="PANTHER" id="PTHR30290:SF10">
    <property type="entry name" value="PERIPLASMIC OLIGOPEPTIDE-BINDING PROTEIN-RELATED"/>
    <property type="match status" value="1"/>
</dbReference>
<evidence type="ECO:0000256" key="4">
    <source>
        <dbReference type="ARBA" id="ARBA00022729"/>
    </source>
</evidence>
<dbReference type="GO" id="GO:0015833">
    <property type="term" value="P:peptide transport"/>
    <property type="evidence" value="ECO:0007669"/>
    <property type="project" value="TreeGrafter"/>
</dbReference>
<protein>
    <submittedName>
        <fullName evidence="7">Peptide ABC transporter substrate-binding protein</fullName>
    </submittedName>
</protein>
<feature type="domain" description="Solute-binding protein family 5" evidence="6">
    <location>
        <begin position="76"/>
        <end position="439"/>
    </location>
</feature>
<dbReference type="PIRSF" id="PIRSF002741">
    <property type="entry name" value="MppA"/>
    <property type="match status" value="1"/>
</dbReference>
<dbReference type="AlphaFoldDB" id="A0AAE3EJF8"/>
<gene>
    <name evidence="7" type="ORF">K7J14_11885</name>
</gene>
<dbReference type="GO" id="GO:0043190">
    <property type="term" value="C:ATP-binding cassette (ABC) transporter complex"/>
    <property type="evidence" value="ECO:0007669"/>
    <property type="project" value="InterPro"/>
</dbReference>
<keyword evidence="8" id="KW-1185">Reference proteome</keyword>
<dbReference type="SUPFAM" id="SSF53850">
    <property type="entry name" value="Periplasmic binding protein-like II"/>
    <property type="match status" value="1"/>
</dbReference>
<accession>A0AAE3EJF8</accession>
<evidence type="ECO:0000256" key="5">
    <source>
        <dbReference type="SAM" id="SignalP"/>
    </source>
</evidence>
<sequence length="538" mass="59207">MVKCTKTPLLLAASILFFQSVAYVFSAEPYPQEEFVANISASAPEWRPHYAYNADEAQILSAVFEGLFVYDPFDLEPVPAIAESWTVSEDGKKWTFTLRENAKFSTGERITAEHFKNSLIALLNPDLSAPYASLLDPVAGAAAYRNGETSDPALVGITASGPRTLVIELVSRTEHLPKILCHHAFSAVHPRDLALSAKAGEKQEPPISSGAFSVASVDGERILLEKNPQYWDADRVELPSIKLVLSDDPDVLTSRFNRGEIHWLAGSVNVSRVLDSASIHINPMFATEYFFFRTTWGLGSNKGVRQALLKAVPWEELRSSYLIPAKTLVFPIAGYPELDGVSSNDPAEASRLLKEAGILNPETELPLVISIPEADSFKKLAEILKTAWEELGFSVQIRVIPYGTYYNTLRRDDYSLGITSWIGDFADPLSFLEMFRPNSSLNDSGWKNDAYEQLILDASGKKQTKDRYSALAEAEKLLLGEGIILPVAHNPSFNVIDLDGIAGWYTNALDIHPFKFVRFVAAKPLPGVAMAVPGARGL</sequence>
<evidence type="ECO:0000313" key="8">
    <source>
        <dbReference type="Proteomes" id="UP001198163"/>
    </source>
</evidence>
<dbReference type="Proteomes" id="UP001198163">
    <property type="component" value="Unassembled WGS sequence"/>
</dbReference>
<proteinExistence type="inferred from homology"/>
<feature type="chain" id="PRO_5042083447" evidence="5">
    <location>
        <begin position="23"/>
        <end position="538"/>
    </location>
</feature>
<evidence type="ECO:0000259" key="6">
    <source>
        <dbReference type="Pfam" id="PF00496"/>
    </source>
</evidence>
<dbReference type="GO" id="GO:0030288">
    <property type="term" value="C:outer membrane-bounded periplasmic space"/>
    <property type="evidence" value="ECO:0007669"/>
    <property type="project" value="UniProtKB-ARBA"/>
</dbReference>
<dbReference type="InterPro" id="IPR030678">
    <property type="entry name" value="Peptide/Ni-bd"/>
</dbReference>
<evidence type="ECO:0000256" key="3">
    <source>
        <dbReference type="ARBA" id="ARBA00022448"/>
    </source>
</evidence>
<dbReference type="InterPro" id="IPR000914">
    <property type="entry name" value="SBP_5_dom"/>
</dbReference>